<name>A0ACB8U532_9APHY</name>
<organism evidence="1 2">
    <name type="scientific">Irpex rosettiformis</name>
    <dbReference type="NCBI Taxonomy" id="378272"/>
    <lineage>
        <taxon>Eukaryota</taxon>
        <taxon>Fungi</taxon>
        <taxon>Dikarya</taxon>
        <taxon>Basidiomycota</taxon>
        <taxon>Agaricomycotina</taxon>
        <taxon>Agaricomycetes</taxon>
        <taxon>Polyporales</taxon>
        <taxon>Irpicaceae</taxon>
        <taxon>Irpex</taxon>
    </lineage>
</organism>
<reference evidence="1" key="1">
    <citation type="journal article" date="2021" name="Environ. Microbiol.">
        <title>Gene family expansions and transcriptome signatures uncover fungal adaptations to wood decay.</title>
        <authorList>
            <person name="Hage H."/>
            <person name="Miyauchi S."/>
            <person name="Viragh M."/>
            <person name="Drula E."/>
            <person name="Min B."/>
            <person name="Chaduli D."/>
            <person name="Navarro D."/>
            <person name="Favel A."/>
            <person name="Norest M."/>
            <person name="Lesage-Meessen L."/>
            <person name="Balint B."/>
            <person name="Merenyi Z."/>
            <person name="de Eugenio L."/>
            <person name="Morin E."/>
            <person name="Martinez A.T."/>
            <person name="Baldrian P."/>
            <person name="Stursova M."/>
            <person name="Martinez M.J."/>
            <person name="Novotny C."/>
            <person name="Magnuson J.K."/>
            <person name="Spatafora J.W."/>
            <person name="Maurice S."/>
            <person name="Pangilinan J."/>
            <person name="Andreopoulos W."/>
            <person name="LaButti K."/>
            <person name="Hundley H."/>
            <person name="Na H."/>
            <person name="Kuo A."/>
            <person name="Barry K."/>
            <person name="Lipzen A."/>
            <person name="Henrissat B."/>
            <person name="Riley R."/>
            <person name="Ahrendt S."/>
            <person name="Nagy L.G."/>
            <person name="Grigoriev I.V."/>
            <person name="Martin F."/>
            <person name="Rosso M.N."/>
        </authorList>
    </citation>
    <scope>NUCLEOTIDE SEQUENCE</scope>
    <source>
        <strain evidence="1">CBS 384.51</strain>
    </source>
</reference>
<comment type="caution">
    <text evidence="1">The sequence shown here is derived from an EMBL/GenBank/DDBJ whole genome shotgun (WGS) entry which is preliminary data.</text>
</comment>
<sequence>MAADWIGPFSPNEFLKELMPITDEVLGQMRQDVKFSLPVHKDDAQVESHLYELFEKTIRDYELSSKFKFFIIVDDKSKGGDIAYRPDGGFKELSSMLVPTCDYNTRAKTQTTEGLDPADETSKESAGQGQDERKAFNWSQDGLVVVFKKFYSLDPFWSTSAIEKAAASRKGDKKNMPVTFPKLTDSALKVRGQLAIYANYAFTYQHRTHLFQLLVCGRHARFLFWDHSGAIVSDSFDYVQQPLLLAEFFWRYNYMTPAARGWDASVKLANPDQKKKFATAVKQLLKNMKDPKHPQYNLPHADHTLDEHHPVFKITVVDDVTGMPVDVLVQRPFFRSHSALGRATRGYIAYHPTQRILMFLKDTWRVDHNRLIPERTLCRQLVEAEVPFVPQIIWGGDVLVNEERGITRCLKWAAAQTLPVGLGHPRVLVQHRMLSKLAYPVTSAPNSSVMVKGFRDSIVAMDKAKELCNLVHRDISIGNIMLTGDKDCKGILADWDHAGKAEPPVGVAP</sequence>
<dbReference type="EMBL" id="MU274910">
    <property type="protein sequence ID" value="KAI0089391.1"/>
    <property type="molecule type" value="Genomic_DNA"/>
</dbReference>
<accession>A0ACB8U532</accession>
<protein>
    <submittedName>
        <fullName evidence="1">Uncharacterized protein</fullName>
    </submittedName>
</protein>
<evidence type="ECO:0000313" key="1">
    <source>
        <dbReference type="EMBL" id="KAI0089391.1"/>
    </source>
</evidence>
<dbReference type="Proteomes" id="UP001055072">
    <property type="component" value="Unassembled WGS sequence"/>
</dbReference>
<keyword evidence="2" id="KW-1185">Reference proteome</keyword>
<gene>
    <name evidence="1" type="ORF">BDY19DRAFT_101525</name>
</gene>
<evidence type="ECO:0000313" key="2">
    <source>
        <dbReference type="Proteomes" id="UP001055072"/>
    </source>
</evidence>
<proteinExistence type="predicted"/>